<feature type="region of interest" description="Disordered" evidence="1">
    <location>
        <begin position="283"/>
        <end position="310"/>
    </location>
</feature>
<feature type="region of interest" description="Disordered" evidence="1">
    <location>
        <begin position="348"/>
        <end position="368"/>
    </location>
</feature>
<dbReference type="AlphaFoldDB" id="A0A2C5XGJ9"/>
<proteinExistence type="predicted"/>
<evidence type="ECO:0000313" key="3">
    <source>
        <dbReference type="Proteomes" id="UP000226431"/>
    </source>
</evidence>
<feature type="compositionally biased region" description="Polar residues" evidence="1">
    <location>
        <begin position="18"/>
        <end position="33"/>
    </location>
</feature>
<name>A0A2C5XGJ9_9HYPO</name>
<gene>
    <name evidence="2" type="ORF">CDD80_5102</name>
</gene>
<feature type="compositionally biased region" description="Basic and acidic residues" evidence="1">
    <location>
        <begin position="359"/>
        <end position="368"/>
    </location>
</feature>
<evidence type="ECO:0000313" key="2">
    <source>
        <dbReference type="EMBL" id="PHH71639.1"/>
    </source>
</evidence>
<organism evidence="2 3">
    <name type="scientific">Ophiocordyceps camponoti-rufipedis</name>
    <dbReference type="NCBI Taxonomy" id="2004952"/>
    <lineage>
        <taxon>Eukaryota</taxon>
        <taxon>Fungi</taxon>
        <taxon>Dikarya</taxon>
        <taxon>Ascomycota</taxon>
        <taxon>Pezizomycotina</taxon>
        <taxon>Sordariomycetes</taxon>
        <taxon>Hypocreomycetidae</taxon>
        <taxon>Hypocreales</taxon>
        <taxon>Ophiocordycipitaceae</taxon>
        <taxon>Ophiocordyceps</taxon>
    </lineage>
</organism>
<protein>
    <submittedName>
        <fullName evidence="2">Uncharacterized protein</fullName>
    </submittedName>
</protein>
<sequence length="477" mass="53094">MTSSDHSSRRFAPVPIETTFQSVRRPESSSPTNPDLRRRFHPQLIETSRRAHRTGDHCPATRPTDKTDITPYTNHIYLQRPRPRRTSHDGRHMRRETEDDGVKAYLLRLTAIEAARQMQEDAALAAFPNSRAREGGVAHFYFGDSSGSDRPRSRRKSSDLGLNWWHSHMQEHAQLLARCRPDATTHGRDTFVTTDSDLDNMDLALPPDPLWTTNGRTAVDEHLPATDLGTPAPTPPANDPASLAALYGGRGAGPGRPFGLLGLQPDKADLLLLRKTATPPMLGKDLTFRKCPSPKPTGLETDRPFASRPARDVSGRVGLWRGYCCRSTSPGSPPASAKCETSSTGLWTAGISSNSGKPSCRDKRGTSKDKEKILSEFDDAFVTQVYDYLSLGHPVTARPFDEELSRISNMAVDELSSLDDDARRHHIVRDPAVDPSRCPRWRALKLYIVEWARQHPDLDCLDPLSWGVGERRGSWAF</sequence>
<dbReference type="OrthoDB" id="4716584at2759"/>
<dbReference type="Proteomes" id="UP000226431">
    <property type="component" value="Unassembled WGS sequence"/>
</dbReference>
<dbReference type="STRING" id="2004952.A0A2C5XGJ9"/>
<feature type="region of interest" description="Disordered" evidence="1">
    <location>
        <begin position="49"/>
        <end position="69"/>
    </location>
</feature>
<keyword evidence="3" id="KW-1185">Reference proteome</keyword>
<feature type="compositionally biased region" description="Polar residues" evidence="1">
    <location>
        <begin position="348"/>
        <end position="357"/>
    </location>
</feature>
<accession>A0A2C5XGJ9</accession>
<dbReference type="EMBL" id="NJES01000490">
    <property type="protein sequence ID" value="PHH71639.1"/>
    <property type="molecule type" value="Genomic_DNA"/>
</dbReference>
<feature type="region of interest" description="Disordered" evidence="1">
    <location>
        <begin position="1"/>
        <end position="37"/>
    </location>
</feature>
<comment type="caution">
    <text evidence="2">The sequence shown here is derived from an EMBL/GenBank/DDBJ whole genome shotgun (WGS) entry which is preliminary data.</text>
</comment>
<feature type="compositionally biased region" description="Basic and acidic residues" evidence="1">
    <location>
        <begin position="300"/>
        <end position="310"/>
    </location>
</feature>
<reference evidence="2 3" key="1">
    <citation type="submission" date="2017-06" db="EMBL/GenBank/DDBJ databases">
        <title>Ant-infecting Ophiocordyceps genomes reveal a high diversity of potential behavioral manipulation genes and a possible major role for enterotoxins.</title>
        <authorList>
            <person name="De Bekker C."/>
            <person name="Evans H.C."/>
            <person name="Brachmann A."/>
            <person name="Hughes D.P."/>
        </authorList>
    </citation>
    <scope>NUCLEOTIDE SEQUENCE [LARGE SCALE GENOMIC DNA]</scope>
    <source>
        <strain evidence="2 3">Map16</strain>
    </source>
</reference>
<evidence type="ECO:0000256" key="1">
    <source>
        <dbReference type="SAM" id="MobiDB-lite"/>
    </source>
</evidence>